<dbReference type="Pfam" id="PF13614">
    <property type="entry name" value="AAA_31"/>
    <property type="match status" value="1"/>
</dbReference>
<dbReference type="SUPFAM" id="SSF52540">
    <property type="entry name" value="P-loop containing nucleoside triphosphate hydrolases"/>
    <property type="match status" value="1"/>
</dbReference>
<feature type="domain" description="AAA" evidence="1">
    <location>
        <begin position="1"/>
        <end position="42"/>
    </location>
</feature>
<accession>N6U075</accession>
<keyword evidence="3" id="KW-1185">Reference proteome</keyword>
<dbReference type="CDD" id="cd02042">
    <property type="entry name" value="ParAB_family"/>
    <property type="match status" value="1"/>
</dbReference>
<dbReference type="PATRIC" id="fig|363754.4.peg.6714"/>
<evidence type="ECO:0000313" key="3">
    <source>
        <dbReference type="Proteomes" id="UP000012429"/>
    </source>
</evidence>
<reference evidence="2 3" key="1">
    <citation type="journal article" date="2012" name="BMC Genomics">
        <title>Genomic basis of broad host range and environmental adaptability of Rhizobium tropici CIAT 899 and Rhizobium sp. PRF 81 which are used in inoculants for common bean (Phaseolus vulgaris L.).</title>
        <authorList>
            <person name="Ormeno-Orrillo E."/>
            <person name="Menna P."/>
            <person name="Almeida L.G."/>
            <person name="Ollero F.J."/>
            <person name="Nicolas M.F."/>
            <person name="Pains Rodrigues E."/>
            <person name="Shigueyoshi Nakatani A."/>
            <person name="Silva Batista J.S."/>
            <person name="Oliveira Chueire L.M."/>
            <person name="Souza R.C."/>
            <person name="Ribeiro Vasconcelos A.T."/>
            <person name="Megias M."/>
            <person name="Hungria M."/>
            <person name="Martinez-Romero E."/>
        </authorList>
    </citation>
    <scope>NUCLEOTIDE SEQUENCE [LARGE SCALE GENOMIC DNA]</scope>
    <source>
        <strain evidence="2 3">PRF 81</strain>
        <plasmid evidence="2">pPRF81a</plasmid>
    </source>
</reference>
<sequence>MTIIAFAHTKGGVGKSTLCLLIASELARGGTNVLIVDADQKQQSCLQWVKRCGEAGTLPQTLQAVAVTKTEELKLALKRTDADVILIDVQGSMNDLLIAAIVASDLTLVPTKANVIEMVETVKLFEWAETNLKRAPLRLVLNRVDGIDTNTAAFQDAVRMIRDNKLPTLPTFVRSRKVYEQFARDAGTLSGIARDPSKVEQVAKAQNNIIGLITDMTSTIEQTA</sequence>
<dbReference type="InterPro" id="IPR027417">
    <property type="entry name" value="P-loop_NTPase"/>
</dbReference>
<keyword evidence="2" id="KW-0614">Plasmid</keyword>
<gene>
    <name evidence="2" type="ORF">RHSP_41146</name>
</gene>
<evidence type="ECO:0000259" key="1">
    <source>
        <dbReference type="Pfam" id="PF13614"/>
    </source>
</evidence>
<dbReference type="InterPro" id="IPR025669">
    <property type="entry name" value="AAA_dom"/>
</dbReference>
<dbReference type="Gene3D" id="3.40.50.300">
    <property type="entry name" value="P-loop containing nucleotide triphosphate hydrolases"/>
    <property type="match status" value="1"/>
</dbReference>
<organism evidence="2 3">
    <name type="scientific">Rhizobium freirei PRF 81</name>
    <dbReference type="NCBI Taxonomy" id="363754"/>
    <lineage>
        <taxon>Bacteria</taxon>
        <taxon>Pseudomonadati</taxon>
        <taxon>Pseudomonadota</taxon>
        <taxon>Alphaproteobacteria</taxon>
        <taxon>Hyphomicrobiales</taxon>
        <taxon>Rhizobiaceae</taxon>
        <taxon>Rhizobium/Agrobacterium group</taxon>
        <taxon>Rhizobium</taxon>
    </lineage>
</organism>
<evidence type="ECO:0000313" key="2">
    <source>
        <dbReference type="EMBL" id="ENN83803.1"/>
    </source>
</evidence>
<dbReference type="RefSeq" id="WP_004129362.1">
    <property type="nucleotide sequence ID" value="NZ_AQHN01000095.1"/>
</dbReference>
<dbReference type="EMBL" id="AQHN01000095">
    <property type="protein sequence ID" value="ENN83803.1"/>
    <property type="molecule type" value="Genomic_DNA"/>
</dbReference>
<dbReference type="InterPro" id="IPR050678">
    <property type="entry name" value="DNA_Partitioning_ATPase"/>
</dbReference>
<dbReference type="OrthoDB" id="113462at2"/>
<geneLocation type="plasmid" evidence="2">
    <name>pPRF81a</name>
</geneLocation>
<dbReference type="PANTHER" id="PTHR13696:SF96">
    <property type="entry name" value="COBQ_COBB_MIND_PARA NUCLEOTIDE BINDING DOMAIN-CONTAINING PROTEIN"/>
    <property type="match status" value="1"/>
</dbReference>
<dbReference type="Proteomes" id="UP000012429">
    <property type="component" value="Unassembled WGS sequence"/>
</dbReference>
<protein>
    <submittedName>
        <fullName evidence="2">Plasmid partitioning protein ParA</fullName>
    </submittedName>
</protein>
<name>N6U075_9HYPH</name>
<dbReference type="AlphaFoldDB" id="N6U075"/>
<comment type="caution">
    <text evidence="2">The sequence shown here is derived from an EMBL/GenBank/DDBJ whole genome shotgun (WGS) entry which is preliminary data.</text>
</comment>
<dbReference type="PIRSF" id="PIRSF009320">
    <property type="entry name" value="Nuc_binding_HP_1000"/>
    <property type="match status" value="1"/>
</dbReference>
<dbReference type="PANTHER" id="PTHR13696">
    <property type="entry name" value="P-LOOP CONTAINING NUCLEOSIDE TRIPHOSPHATE HYDROLASE"/>
    <property type="match status" value="1"/>
</dbReference>
<proteinExistence type="predicted"/>